<dbReference type="GO" id="GO:0035438">
    <property type="term" value="F:cyclic-di-GMP binding"/>
    <property type="evidence" value="ECO:0007669"/>
    <property type="project" value="InterPro"/>
</dbReference>
<dbReference type="OrthoDB" id="5840260at2"/>
<dbReference type="STRING" id="643674.PAEH1_00500"/>
<name>A0A1U9JX72_9BURK</name>
<dbReference type="AlphaFoldDB" id="A0A1U9JX72"/>
<accession>A0A1U9JX72</accession>
<dbReference type="EMBL" id="CP019697">
    <property type="protein sequence ID" value="AQS50400.1"/>
    <property type="molecule type" value="Genomic_DNA"/>
</dbReference>
<proteinExistence type="predicted"/>
<reference evidence="1 2" key="1">
    <citation type="submission" date="2017-01" db="EMBL/GenBank/DDBJ databases">
        <title>Complete Genome Sequence of Paenalcaligenes hominis, Isolated from a paraplegic Patient with neurogenic bladder.</title>
        <authorList>
            <person name="Mukhopadhyay R."/>
            <person name="Joaquin J."/>
            <person name="Hogue R."/>
            <person name="Kilaru A."/>
            <person name="Jospin G."/>
            <person name="Mars K."/>
            <person name="Eisen J.A."/>
            <person name="Chaturvedi V."/>
        </authorList>
    </citation>
    <scope>NUCLEOTIDE SEQUENCE [LARGE SCALE GENOMIC DNA]</scope>
    <source>
        <strain evidence="1 2">15S00501</strain>
    </source>
</reference>
<dbReference type="Proteomes" id="UP000189369">
    <property type="component" value="Chromosome"/>
</dbReference>
<gene>
    <name evidence="1" type="ORF">PAEH1_00500</name>
</gene>
<evidence type="ECO:0000313" key="2">
    <source>
        <dbReference type="Proteomes" id="UP000189369"/>
    </source>
</evidence>
<dbReference type="Pfam" id="PF10995">
    <property type="entry name" value="CBP_BcsE"/>
    <property type="match status" value="1"/>
</dbReference>
<protein>
    <recommendedName>
        <fullName evidence="3">Cellulose biosynthesis protein BcsE</fullName>
    </recommendedName>
</protein>
<dbReference type="InterPro" id="IPR017745">
    <property type="entry name" value="BcsE"/>
</dbReference>
<evidence type="ECO:0008006" key="3">
    <source>
        <dbReference type="Google" id="ProtNLM"/>
    </source>
</evidence>
<evidence type="ECO:0000313" key="1">
    <source>
        <dbReference type="EMBL" id="AQS50400.1"/>
    </source>
</evidence>
<sequence length="513" mass="57760">MDSNNKQPLLTYGLGLTAVSQEYKQLRAGSLYWVGVSEQKEAIQLAGRTIEVAPAKARILLLADSHLDDMLSYIPIDATDPIEVRSYHLRGHSPVDMLALTKQLDRASQPKARLILLVMPVAQAQEWAEKAALFLVEWRQWLQKNQSVMVVVSYGAESETLVNKLYLHNEALSGLSFLQKNELDELLYQVWHWRNQLGASGQALFQLTAQGDRLVFTDTEPFPSSTSTPSTTFLQTTVANQLALTGRDDYVLVDSWDALVEKGITELNPTLVFVLQRHQDLEQLARTLYYLRQQRQQALRLVVLEMGPHALRHSEIELLTLSGCSLVIPKVNLSRFFNLLDVLHSQPDRFQVTGNLDQALQKVQAQSVRGELAIPDFVSYLEHVYSHFDGHEPRGSLVVMTPVDMLSTAQLLAQIQIQRDGDVACATTKCVYVFLFECEAGLVNVALERLLRLPLSELVTHHNVVVQPSDVQRVVEQLKRAPVSEFIPKTKESLPLSAQRHVFQPVLQSLRHA</sequence>
<dbReference type="KEGG" id="phn:PAEH1_00500"/>
<organism evidence="1 2">
    <name type="scientific">Paenalcaligenes hominis</name>
    <dbReference type="NCBI Taxonomy" id="643674"/>
    <lineage>
        <taxon>Bacteria</taxon>
        <taxon>Pseudomonadati</taxon>
        <taxon>Pseudomonadota</taxon>
        <taxon>Betaproteobacteria</taxon>
        <taxon>Burkholderiales</taxon>
        <taxon>Alcaligenaceae</taxon>
        <taxon>Paenalcaligenes</taxon>
    </lineage>
</organism>